<sequence>MITSEQAREIADRFIAEANARPRYGDDELVITGFAEHRFGWSFSYQSSRWVETGDIQHLLIGQGPVVIDRRDGSVHAFGSATPDADVARFQERYDAETKNL</sequence>
<dbReference type="Proteomes" id="UP000657385">
    <property type="component" value="Unassembled WGS sequence"/>
</dbReference>
<accession>A0A931B5V4</accession>
<evidence type="ECO:0000313" key="2">
    <source>
        <dbReference type="EMBL" id="MBF9069207.1"/>
    </source>
</evidence>
<feature type="domain" description="Immunity protein 35" evidence="1">
    <location>
        <begin position="29"/>
        <end position="96"/>
    </location>
</feature>
<dbReference type="InterPro" id="IPR029082">
    <property type="entry name" value="Imm35"/>
</dbReference>
<dbReference type="AlphaFoldDB" id="A0A931B5V4"/>
<keyword evidence="3" id="KW-1185">Reference proteome</keyword>
<dbReference type="EMBL" id="JADPRT010000005">
    <property type="protein sequence ID" value="MBF9069207.1"/>
    <property type="molecule type" value="Genomic_DNA"/>
</dbReference>
<comment type="caution">
    <text evidence="2">The sequence shown here is derived from an EMBL/GenBank/DDBJ whole genome shotgun (WGS) entry which is preliminary data.</text>
</comment>
<dbReference type="Pfam" id="PF15567">
    <property type="entry name" value="Imm35"/>
    <property type="match status" value="1"/>
</dbReference>
<organism evidence="2 3">
    <name type="scientific">Streptacidiphilus fuscans</name>
    <dbReference type="NCBI Taxonomy" id="2789292"/>
    <lineage>
        <taxon>Bacteria</taxon>
        <taxon>Bacillati</taxon>
        <taxon>Actinomycetota</taxon>
        <taxon>Actinomycetes</taxon>
        <taxon>Kitasatosporales</taxon>
        <taxon>Streptomycetaceae</taxon>
        <taxon>Streptacidiphilus</taxon>
    </lineage>
</organism>
<protein>
    <recommendedName>
        <fullName evidence="1">Immunity protein 35 domain-containing protein</fullName>
    </recommendedName>
</protein>
<name>A0A931B5V4_9ACTN</name>
<proteinExistence type="predicted"/>
<evidence type="ECO:0000313" key="3">
    <source>
        <dbReference type="Proteomes" id="UP000657385"/>
    </source>
</evidence>
<dbReference type="RefSeq" id="WP_196194366.1">
    <property type="nucleotide sequence ID" value="NZ_JADPRT010000005.1"/>
</dbReference>
<reference evidence="2" key="1">
    <citation type="submission" date="2020-11" db="EMBL/GenBank/DDBJ databases">
        <title>Isolation and identification of active actinomycetes.</title>
        <authorList>
            <person name="Yu B."/>
        </authorList>
    </citation>
    <scope>NUCLEOTIDE SEQUENCE</scope>
    <source>
        <strain evidence="2">NEAU-YB345</strain>
    </source>
</reference>
<evidence type="ECO:0000259" key="1">
    <source>
        <dbReference type="Pfam" id="PF15567"/>
    </source>
</evidence>
<gene>
    <name evidence="2" type="ORF">I2501_14370</name>
</gene>